<keyword evidence="1" id="KW-0479">Metal-binding</keyword>
<proteinExistence type="predicted"/>
<dbReference type="HOGENOM" id="CLU_1318292_0_0_1"/>
<dbReference type="InterPro" id="IPR022181">
    <property type="entry name" value="Bcl2-/adenovirus-E1B"/>
</dbReference>
<evidence type="ECO:0000256" key="4">
    <source>
        <dbReference type="SAM" id="MobiDB-lite"/>
    </source>
</evidence>
<organism evidence="6 7">
    <name type="scientific">Megaselia scalaris</name>
    <name type="common">Humpbacked fly</name>
    <name type="synonym">Phora scalaris</name>
    <dbReference type="NCBI Taxonomy" id="36166"/>
    <lineage>
        <taxon>Eukaryota</taxon>
        <taxon>Metazoa</taxon>
        <taxon>Ecdysozoa</taxon>
        <taxon>Arthropoda</taxon>
        <taxon>Hexapoda</taxon>
        <taxon>Insecta</taxon>
        <taxon>Pterygota</taxon>
        <taxon>Neoptera</taxon>
        <taxon>Endopterygota</taxon>
        <taxon>Diptera</taxon>
        <taxon>Brachycera</taxon>
        <taxon>Muscomorpha</taxon>
        <taxon>Platypezoidea</taxon>
        <taxon>Phoridae</taxon>
        <taxon>Megaseliini</taxon>
        <taxon>Megaselia</taxon>
    </lineage>
</organism>
<dbReference type="AlphaFoldDB" id="T1H009"/>
<dbReference type="STRING" id="36166.T1H009"/>
<dbReference type="EMBL" id="CAQQ02386336">
    <property type="status" value="NOT_ANNOTATED_CDS"/>
    <property type="molecule type" value="Genomic_DNA"/>
</dbReference>
<dbReference type="InterPro" id="IPR001251">
    <property type="entry name" value="CRAL-TRIO_dom"/>
</dbReference>
<dbReference type="EnsemblMetazoa" id="MESCA009473-RA">
    <property type="protein sequence ID" value="MESCA009473-PA"/>
    <property type="gene ID" value="MESCA009473"/>
</dbReference>
<feature type="region of interest" description="Disordered" evidence="4">
    <location>
        <begin position="1"/>
        <end position="52"/>
    </location>
</feature>
<dbReference type="InterPro" id="IPR036865">
    <property type="entry name" value="CRAL-TRIO_dom_sf"/>
</dbReference>
<name>T1H009_MEGSC</name>
<feature type="domain" description="CRAL-TRIO" evidence="5">
    <location>
        <begin position="146"/>
        <end position="209"/>
    </location>
</feature>
<sequence>SLKPSTLAPIPNSKRKPKGTFQVDDISSQDSVSNHSFDLNDEDGLEPNLASLSPSSSLMDGFNCAGDCDAFGMDDEDDFVDDLMEEPTSPTHKIPTYTAEDERRNSRNWQKITLLNGKTKEIDMKVIEPYKRVLSHGGYLKAGGHNAIVMFCACHLPDRSRTDYHYVMDNLFYYCVKTLEQLITDDYVLVYLHGGSSKRNVPPFPWLKK</sequence>
<evidence type="ECO:0000313" key="6">
    <source>
        <dbReference type="EnsemblMetazoa" id="MESCA009473-PA"/>
    </source>
</evidence>
<evidence type="ECO:0000256" key="3">
    <source>
        <dbReference type="ARBA" id="ARBA00023211"/>
    </source>
</evidence>
<keyword evidence="2" id="KW-0378">Hydrolase</keyword>
<accession>T1H009</accession>
<dbReference type="Pfam" id="PF12496">
    <property type="entry name" value="BNIP2"/>
    <property type="match status" value="1"/>
</dbReference>
<dbReference type="GO" id="GO:0005737">
    <property type="term" value="C:cytoplasm"/>
    <property type="evidence" value="ECO:0007669"/>
    <property type="project" value="TreeGrafter"/>
</dbReference>
<keyword evidence="3" id="KW-0464">Manganese</keyword>
<keyword evidence="7" id="KW-1185">Reference proteome</keyword>
<dbReference type="PANTHER" id="PTHR12112">
    <property type="entry name" value="BNIP - RELATED"/>
    <property type="match status" value="1"/>
</dbReference>
<feature type="compositionally biased region" description="Low complexity" evidence="4">
    <location>
        <begin position="22"/>
        <end position="33"/>
    </location>
</feature>
<evidence type="ECO:0000313" key="7">
    <source>
        <dbReference type="Proteomes" id="UP000015102"/>
    </source>
</evidence>
<reference evidence="6" key="2">
    <citation type="submission" date="2015-06" db="UniProtKB">
        <authorList>
            <consortium name="EnsemblMetazoa"/>
        </authorList>
    </citation>
    <scope>IDENTIFICATION</scope>
</reference>
<dbReference type="Proteomes" id="UP000015102">
    <property type="component" value="Unassembled WGS sequence"/>
</dbReference>
<evidence type="ECO:0000256" key="2">
    <source>
        <dbReference type="ARBA" id="ARBA00022801"/>
    </source>
</evidence>
<dbReference type="Gene3D" id="3.40.525.10">
    <property type="entry name" value="CRAL-TRIO lipid binding domain"/>
    <property type="match status" value="1"/>
</dbReference>
<protein>
    <recommendedName>
        <fullName evidence="5">CRAL-TRIO domain-containing protein</fullName>
    </recommendedName>
</protein>
<reference evidence="7" key="1">
    <citation type="submission" date="2013-02" db="EMBL/GenBank/DDBJ databases">
        <authorList>
            <person name="Hughes D."/>
        </authorList>
    </citation>
    <scope>NUCLEOTIDE SEQUENCE</scope>
    <source>
        <strain>Durham</strain>
        <strain evidence="7">NC isolate 2 -- Noor lab</strain>
    </source>
</reference>
<evidence type="ECO:0000259" key="5">
    <source>
        <dbReference type="Pfam" id="PF13716"/>
    </source>
</evidence>
<dbReference type="PANTHER" id="PTHR12112:SF22">
    <property type="entry name" value="MANGANESE-DEPENDENT INORGANIC PYROPHOSPHATASE-RELATED"/>
    <property type="match status" value="1"/>
</dbReference>
<dbReference type="Pfam" id="PF13716">
    <property type="entry name" value="CRAL_TRIO_2"/>
    <property type="match status" value="1"/>
</dbReference>
<evidence type="ECO:0000256" key="1">
    <source>
        <dbReference type="ARBA" id="ARBA00022723"/>
    </source>
</evidence>